<name>A0A8H3BQV4_9AGAM</name>
<organism evidence="1 2">
    <name type="scientific">Rhizoctonia solani</name>
    <dbReference type="NCBI Taxonomy" id="456999"/>
    <lineage>
        <taxon>Eukaryota</taxon>
        <taxon>Fungi</taxon>
        <taxon>Dikarya</taxon>
        <taxon>Basidiomycota</taxon>
        <taxon>Agaricomycotina</taxon>
        <taxon>Agaricomycetes</taxon>
        <taxon>Cantharellales</taxon>
        <taxon>Ceratobasidiaceae</taxon>
        <taxon>Rhizoctonia</taxon>
    </lineage>
</organism>
<sequence length="465" mass="53403">MSSLAPIATSYSGANPSFISAHSQSKEKARSYFFEFGKATITREEVKQWYQLLQRDQLPTEFVSIAYMKDQGTGFEHEFLLIYLLSMNKDTPTNKDMPDNYSYVCRVERMGNGFRYQALSEGDCAHDTVQIFSKDDYTELELSYSHPVQRVLNIRFQQRLDLLRILELCYSMHKNGIAAKYTLLRFNCYFMCWMILTNIIRGIDKWERRLGEDAWAKIVTQQLPQSIGTWIAQDPETPPPIPHPRTKVKHQYTIRVPIHSVAQYLCFRALVVLLGSESHGAVKMITDSIQSELGSARDRLLSAIDNFNPNTLFPSGTQLYETIRHALLDHLNNAASNVLRQDKYAGETLWSFLSHNNSPHGSSTNVFPPKLEASAAKKLHKMWFEYMWAYLDNERFRSSLRGEASTSSPSRVNEYSEIIPLVPQLRNWKESYQHAVVEVLGSCPNGYLNLCLFLHTGRANIIELD</sequence>
<gene>
    <name evidence="1" type="ORF">RDB_LOCUS92350</name>
</gene>
<evidence type="ECO:0000313" key="2">
    <source>
        <dbReference type="Proteomes" id="UP000663888"/>
    </source>
</evidence>
<dbReference type="Proteomes" id="UP000663888">
    <property type="component" value="Unassembled WGS sequence"/>
</dbReference>
<dbReference type="EMBL" id="CAJMWX010001053">
    <property type="protein sequence ID" value="CAE6462736.1"/>
    <property type="molecule type" value="Genomic_DNA"/>
</dbReference>
<evidence type="ECO:0000313" key="1">
    <source>
        <dbReference type="EMBL" id="CAE6462736.1"/>
    </source>
</evidence>
<comment type="caution">
    <text evidence="1">The sequence shown here is derived from an EMBL/GenBank/DDBJ whole genome shotgun (WGS) entry which is preliminary data.</text>
</comment>
<proteinExistence type="predicted"/>
<protein>
    <submittedName>
        <fullName evidence="1">Uncharacterized protein</fullName>
    </submittedName>
</protein>
<reference evidence="1" key="1">
    <citation type="submission" date="2021-01" db="EMBL/GenBank/DDBJ databases">
        <authorList>
            <person name="Kaushik A."/>
        </authorList>
    </citation>
    <scope>NUCLEOTIDE SEQUENCE</scope>
    <source>
        <strain evidence="1">AG4-R118</strain>
    </source>
</reference>
<dbReference type="AlphaFoldDB" id="A0A8H3BQV4"/>
<accession>A0A8H3BQV4</accession>